<dbReference type="InterPro" id="IPR048411">
    <property type="entry name" value="Htt_N_HEAT_rpt-1"/>
</dbReference>
<evidence type="ECO:0000256" key="3">
    <source>
        <dbReference type="SAM" id="MobiDB-lite"/>
    </source>
</evidence>
<feature type="coiled-coil region" evidence="2">
    <location>
        <begin position="654"/>
        <end position="690"/>
    </location>
</feature>
<dbReference type="SUPFAM" id="SSF48371">
    <property type="entry name" value="ARM repeat"/>
    <property type="match status" value="1"/>
</dbReference>
<sequence length="844" mass="93498">MDRQDLDFDDAIKENRRDGGRSGEEIERFTVDENLTELERAKLFLSPGAHQLQQCCALERLPKIFHEYKGAANRALFPALTSWVESYSPQSQVAAGEAFMAVTEDTSLPKEVGQWLLPTVLQLLNSNRNQEVARVWLKALCAIIQILPRQVLLEDLMPLAVSKGESQQSAQSRTAACAIFGAIAPFLKAEEIAKSFLQKAMGLCQDTDLEVRVCMCEQLNKISRAVGVDTVKEKVLPELYELLKDEELAVQNAALETLVEMLDFLPAEIRQTKIMPYLRSFCPPEETEVVLISLPRLIGELMCKLVYDLSDDDFQPLMEAYKSYARHSSEEIRKLCASNIPAVLKAIGSRKYALGLHVLYLQFVQDHSPPVRAICAAAFNEIAKMLGKKRTSSYLREPLVMLLEDESRDVQKAILEDLNLTLGHFNVGTAQQKAAIFEALLPSILRAEKAASVGRQWRMQLCLLRAFAEMPEYFSSDQIYDYLVPICFNYMTEGVLHVRAAATMALAVFIRNNRKACQRYELSTRVVRDYANGRSYWLRMVFIEFCENMLKVSSSRMFKDVFLDPAISTLQDPVPSVRMRACLLLPHIKHAIKLPEDVGVLEKINHLTTQRLNDNVKEVAAAAQRVADGFKHSLRSAINDRDMAGGQAISQEEIERIDKQREEEEWNMLSKEEQEEKKKIDDMLQRLKLEGGSKKANIASSLQPLPSAQQDPGRRSAVGLPRSTSSNGSRGSLGSMATTAPSRTGSADTGRKLTSSSPVSPSQTPAPASSIKRGSTQPVSAPAATKLGGRTSLTTGAAGASARPASPAISLRPQTPSTPTPTDDLASRRNLKTLPGRRTSSSNG</sequence>
<proteinExistence type="predicted"/>
<dbReference type="Gene3D" id="1.25.10.10">
    <property type="entry name" value="Leucine-rich Repeat Variant"/>
    <property type="match status" value="1"/>
</dbReference>
<evidence type="ECO:0000313" key="5">
    <source>
        <dbReference type="Proteomes" id="UP001633002"/>
    </source>
</evidence>
<keyword evidence="5" id="KW-1185">Reference proteome</keyword>
<comment type="caution">
    <text evidence="4">The sequence shown here is derived from an EMBL/GenBank/DDBJ whole genome shotgun (WGS) entry which is preliminary data.</text>
</comment>
<feature type="compositionally biased region" description="Polar residues" evidence="3">
    <location>
        <begin position="722"/>
        <end position="747"/>
    </location>
</feature>
<gene>
    <name evidence="4" type="ORF">R1sor_016542</name>
</gene>
<dbReference type="PANTHER" id="PTHR21467">
    <property type="entry name" value="PROTEIN PHOSPHATASE 4 REGULATORY SUBUNIT 4 PPP4R4"/>
    <property type="match status" value="1"/>
</dbReference>
<name>A0ABD3HFR0_9MARC</name>
<dbReference type="Proteomes" id="UP001633002">
    <property type="component" value="Unassembled WGS sequence"/>
</dbReference>
<accession>A0ABD3HFR0</accession>
<evidence type="ECO:0000256" key="1">
    <source>
        <dbReference type="PROSITE-ProRule" id="PRU00103"/>
    </source>
</evidence>
<feature type="repeat" description="HEAT" evidence="1">
    <location>
        <begin position="356"/>
        <end position="394"/>
    </location>
</feature>
<feature type="region of interest" description="Disordered" evidence="3">
    <location>
        <begin position="695"/>
        <end position="844"/>
    </location>
</feature>
<protein>
    <recommendedName>
        <fullName evidence="6">Serine/threonine-protein phosphatase 4 regulatory subunit 4</fullName>
    </recommendedName>
</protein>
<feature type="compositionally biased region" description="Low complexity" evidence="3">
    <location>
        <begin position="754"/>
        <end position="770"/>
    </location>
</feature>
<evidence type="ECO:0008006" key="6">
    <source>
        <dbReference type="Google" id="ProtNLM"/>
    </source>
</evidence>
<dbReference type="InterPro" id="IPR011989">
    <property type="entry name" value="ARM-like"/>
</dbReference>
<dbReference type="PROSITE" id="PS50077">
    <property type="entry name" value="HEAT_REPEAT"/>
    <property type="match status" value="2"/>
</dbReference>
<evidence type="ECO:0000256" key="2">
    <source>
        <dbReference type="SAM" id="Coils"/>
    </source>
</evidence>
<organism evidence="4 5">
    <name type="scientific">Riccia sorocarpa</name>
    <dbReference type="NCBI Taxonomy" id="122646"/>
    <lineage>
        <taxon>Eukaryota</taxon>
        <taxon>Viridiplantae</taxon>
        <taxon>Streptophyta</taxon>
        <taxon>Embryophyta</taxon>
        <taxon>Marchantiophyta</taxon>
        <taxon>Marchantiopsida</taxon>
        <taxon>Marchantiidae</taxon>
        <taxon>Marchantiales</taxon>
        <taxon>Ricciaceae</taxon>
        <taxon>Riccia</taxon>
    </lineage>
</organism>
<dbReference type="InterPro" id="IPR039918">
    <property type="entry name" value="PPP4R4"/>
</dbReference>
<evidence type="ECO:0000313" key="4">
    <source>
        <dbReference type="EMBL" id="KAL3690233.1"/>
    </source>
</evidence>
<dbReference type="InterPro" id="IPR016024">
    <property type="entry name" value="ARM-type_fold"/>
</dbReference>
<dbReference type="PANTHER" id="PTHR21467:SF0">
    <property type="entry name" value="SERINE_THREONINE-PROTEIN PHOSPHATASE 4 REGULATORY SUBUNIT 4"/>
    <property type="match status" value="1"/>
</dbReference>
<dbReference type="Pfam" id="PF20926">
    <property type="entry name" value="Htt_N-HEAT_1"/>
    <property type="match status" value="1"/>
</dbReference>
<feature type="compositionally biased region" description="Polar residues" evidence="3">
    <location>
        <begin position="698"/>
        <end position="710"/>
    </location>
</feature>
<feature type="repeat" description="HEAT" evidence="1">
    <location>
        <begin position="235"/>
        <end position="273"/>
    </location>
</feature>
<dbReference type="AlphaFoldDB" id="A0ABD3HFR0"/>
<keyword evidence="2" id="KW-0175">Coiled coil</keyword>
<feature type="region of interest" description="Disordered" evidence="3">
    <location>
        <begin position="1"/>
        <end position="24"/>
    </location>
</feature>
<reference evidence="4 5" key="1">
    <citation type="submission" date="2024-09" db="EMBL/GenBank/DDBJ databases">
        <title>Chromosome-scale assembly of Riccia sorocarpa.</title>
        <authorList>
            <person name="Paukszto L."/>
        </authorList>
    </citation>
    <scope>NUCLEOTIDE SEQUENCE [LARGE SCALE GENOMIC DNA]</scope>
    <source>
        <strain evidence="4">LP-2024</strain>
        <tissue evidence="4">Aerial parts of the thallus</tissue>
    </source>
</reference>
<feature type="compositionally biased region" description="Low complexity" evidence="3">
    <location>
        <begin position="787"/>
        <end position="822"/>
    </location>
</feature>
<dbReference type="InterPro" id="IPR021133">
    <property type="entry name" value="HEAT_type_2"/>
</dbReference>
<dbReference type="EMBL" id="JBJQOH010000004">
    <property type="protein sequence ID" value="KAL3690233.1"/>
    <property type="molecule type" value="Genomic_DNA"/>
</dbReference>